<dbReference type="GO" id="GO:0022857">
    <property type="term" value="F:transmembrane transporter activity"/>
    <property type="evidence" value="ECO:0007669"/>
    <property type="project" value="InterPro"/>
</dbReference>
<dbReference type="InterPro" id="IPR050327">
    <property type="entry name" value="Proton-linked_MCT"/>
</dbReference>
<evidence type="ECO:0000256" key="1">
    <source>
        <dbReference type="ARBA" id="ARBA00004141"/>
    </source>
</evidence>
<dbReference type="Gene3D" id="1.20.1250.20">
    <property type="entry name" value="MFS general substrate transporter like domains"/>
    <property type="match status" value="2"/>
</dbReference>
<reference evidence="4 5" key="1">
    <citation type="submission" date="2015-08" db="EMBL/GenBank/DDBJ databases">
        <title>Next Generation Sequencing and Analysis of the Genome of Puccinia sorghi L Schw, the Causal Agent of Maize Common Rust.</title>
        <authorList>
            <person name="Rochi L."/>
            <person name="Burguener G."/>
            <person name="Darino M."/>
            <person name="Turjanski A."/>
            <person name="Kreff E."/>
            <person name="Dieguez M.J."/>
            <person name="Sacco F."/>
        </authorList>
    </citation>
    <scope>NUCLEOTIDE SEQUENCE [LARGE SCALE GENOMIC DNA]</scope>
    <source>
        <strain evidence="4 5">RO10H11247</strain>
    </source>
</reference>
<comment type="caution">
    <text evidence="4">The sequence shown here is derived from an EMBL/GenBank/DDBJ whole genome shotgun (WGS) entry which is preliminary data.</text>
</comment>
<dbReference type="InterPro" id="IPR036259">
    <property type="entry name" value="MFS_trans_sf"/>
</dbReference>
<dbReference type="STRING" id="27349.A0A0L6UWL6"/>
<feature type="transmembrane region" description="Helical" evidence="3">
    <location>
        <begin position="353"/>
        <end position="373"/>
    </location>
</feature>
<dbReference type="OrthoDB" id="6499973at2759"/>
<feature type="transmembrane region" description="Helical" evidence="3">
    <location>
        <begin position="212"/>
        <end position="232"/>
    </location>
</feature>
<keyword evidence="5" id="KW-1185">Reference proteome</keyword>
<dbReference type="EMBL" id="LAVV01008391">
    <property type="protein sequence ID" value="KNZ52913.1"/>
    <property type="molecule type" value="Genomic_DNA"/>
</dbReference>
<gene>
    <name evidence="4" type="ORF">VP01_33g6</name>
</gene>
<evidence type="ECO:0000256" key="2">
    <source>
        <dbReference type="ARBA" id="ARBA00006727"/>
    </source>
</evidence>
<evidence type="ECO:0008006" key="6">
    <source>
        <dbReference type="Google" id="ProtNLM"/>
    </source>
</evidence>
<keyword evidence="3" id="KW-0472">Membrane</keyword>
<keyword evidence="3" id="KW-1133">Transmembrane helix</keyword>
<dbReference type="SUPFAM" id="SSF103473">
    <property type="entry name" value="MFS general substrate transporter"/>
    <property type="match status" value="1"/>
</dbReference>
<dbReference type="PANTHER" id="PTHR11360">
    <property type="entry name" value="MONOCARBOXYLATE TRANSPORTER"/>
    <property type="match status" value="1"/>
</dbReference>
<comment type="subcellular location">
    <subcellularLocation>
        <location evidence="1">Membrane</location>
        <topology evidence="1">Multi-pass membrane protein</topology>
    </subcellularLocation>
</comment>
<dbReference type="Pfam" id="PF07690">
    <property type="entry name" value="MFS_1"/>
    <property type="match status" value="1"/>
</dbReference>
<keyword evidence="3" id="KW-0812">Transmembrane</keyword>
<proteinExistence type="inferred from homology"/>
<accession>A0A0L6UWL6</accession>
<dbReference type="AlphaFoldDB" id="A0A0L6UWL6"/>
<feature type="transmembrane region" description="Helical" evidence="3">
    <location>
        <begin position="461"/>
        <end position="481"/>
    </location>
</feature>
<dbReference type="VEuPathDB" id="FungiDB:VP01_33g6"/>
<organism evidence="4 5">
    <name type="scientific">Puccinia sorghi</name>
    <dbReference type="NCBI Taxonomy" id="27349"/>
    <lineage>
        <taxon>Eukaryota</taxon>
        <taxon>Fungi</taxon>
        <taxon>Dikarya</taxon>
        <taxon>Basidiomycota</taxon>
        <taxon>Pucciniomycotina</taxon>
        <taxon>Pucciniomycetes</taxon>
        <taxon>Pucciniales</taxon>
        <taxon>Pucciniaceae</taxon>
        <taxon>Puccinia</taxon>
    </lineage>
</organism>
<protein>
    <recommendedName>
        <fullName evidence="6">Major facilitator superfamily (MFS) profile domain-containing protein</fullName>
    </recommendedName>
</protein>
<comment type="similarity">
    <text evidence="2">Belongs to the major facilitator superfamily. Monocarboxylate porter (TC 2.A.1.13) family.</text>
</comment>
<feature type="transmembrane region" description="Helical" evidence="3">
    <location>
        <begin position="119"/>
        <end position="137"/>
    </location>
</feature>
<feature type="transmembrane region" description="Helical" evidence="3">
    <location>
        <begin position="44"/>
        <end position="66"/>
    </location>
</feature>
<feature type="transmembrane region" description="Helical" evidence="3">
    <location>
        <begin position="86"/>
        <end position="107"/>
    </location>
</feature>
<dbReference type="Proteomes" id="UP000037035">
    <property type="component" value="Unassembled WGS sequence"/>
</dbReference>
<feature type="transmembrane region" description="Helical" evidence="3">
    <location>
        <begin position="271"/>
        <end position="292"/>
    </location>
</feature>
<name>A0A0L6UWL6_9BASI</name>
<dbReference type="GO" id="GO:0016020">
    <property type="term" value="C:membrane"/>
    <property type="evidence" value="ECO:0007669"/>
    <property type="project" value="UniProtKB-SubCell"/>
</dbReference>
<sequence>MRLICEHLRAKPRIFQGPKESETSDTAVTKQDPPIDKGRYAFQYLAAMSILETTVWGFATSFGVLFRFYQNDPRSPIKPNPKDKLILTLVGTINTGTMAAAAPFFSILISKKPGIRRRLMFFGLLTCIMSLFLSAYSTSAVHVLLSQGIAYGIGGCALYFSAVCCRFLIFQNGSSGSKGSPMELCLQVRSGMGGLAFPFVLNALLGRYSVQLALQILTVLFAVPTALAVFFIRPRVLQSKQHDDGLGRSVCDSDTPDPPTSRNLFRHFYRCLTGIFWIYIFLNTIQSTVFYLPGLYLPSKLLSDHNLQKKSIAYVDCLGRGSETGSALLAIVNAGTMVAQFSAGVLSDYYSPFLIGASANVLGSASVLILWGALSQYSIAWLFVFSAVYGCTAGAWTCLYFGVLNHFIADQELMIAAYGMVTMTRGLGNIIGGPVSAPLVVSTVEESRQCGGFPQGPFSGLVWFIGLVFLICGLIGCFLWLHFRRRSAQDVFQFKHEGSTDSVVKG</sequence>
<feature type="transmembrane region" description="Helical" evidence="3">
    <location>
        <begin position="190"/>
        <end position="206"/>
    </location>
</feature>
<evidence type="ECO:0000313" key="5">
    <source>
        <dbReference type="Proteomes" id="UP000037035"/>
    </source>
</evidence>
<feature type="transmembrane region" description="Helical" evidence="3">
    <location>
        <begin position="149"/>
        <end position="169"/>
    </location>
</feature>
<evidence type="ECO:0000313" key="4">
    <source>
        <dbReference type="EMBL" id="KNZ52913.1"/>
    </source>
</evidence>
<dbReference type="PANTHER" id="PTHR11360:SF287">
    <property type="entry name" value="MFS MONOCARBOXYLATE TRANSPORTER"/>
    <property type="match status" value="1"/>
</dbReference>
<evidence type="ECO:0000256" key="3">
    <source>
        <dbReference type="SAM" id="Phobius"/>
    </source>
</evidence>
<dbReference type="InterPro" id="IPR011701">
    <property type="entry name" value="MFS"/>
</dbReference>
<feature type="transmembrane region" description="Helical" evidence="3">
    <location>
        <begin position="379"/>
        <end position="403"/>
    </location>
</feature>